<keyword evidence="3" id="KW-0946">Virion</keyword>
<comment type="subcellular location">
    <subcellularLocation>
        <location evidence="1">Virion</location>
    </subcellularLocation>
</comment>
<reference evidence="4" key="1">
    <citation type="submission" date="2020-09" db="EMBL/GenBank/DDBJ databases">
        <title>Leviviricetes taxonomy.</title>
        <authorList>
            <person name="Stockdale S.R."/>
            <person name="Callanan J."/>
            <person name="Adriaenssens E.M."/>
            <person name="Kuhn J.H."/>
            <person name="Rumnieks J."/>
            <person name="Shkoporov A."/>
            <person name="Draper L.A."/>
            <person name="Ross P."/>
            <person name="Hill C."/>
        </authorList>
    </citation>
    <scope>NUCLEOTIDE SEQUENCE</scope>
</reference>
<proteinExistence type="predicted"/>
<organism evidence="4 5">
    <name type="scientific">ssRNA phage SRR5466364_5</name>
    <dbReference type="NCBI Taxonomy" id="2786399"/>
    <lineage>
        <taxon>Viruses</taxon>
        <taxon>Riboviria</taxon>
        <taxon>Orthornavirae</taxon>
        <taxon>Lenarviricota</taxon>
        <taxon>Leviviricetes</taxon>
        <taxon>Norzivirales</taxon>
        <taxon>Fiersviridae</taxon>
        <taxon>Niuhvovirus</taxon>
        <taxon>Niuhvovirus limivicinum</taxon>
    </lineage>
</organism>
<dbReference type="InterPro" id="IPR015954">
    <property type="entry name" value="Phage_RNA-type_capsid"/>
</dbReference>
<dbReference type="Proteomes" id="UP000679899">
    <property type="component" value="Segment"/>
</dbReference>
<dbReference type="RefSeq" id="YP_010769626.1">
    <property type="nucleotide sequence ID" value="NC_074030.1"/>
</dbReference>
<sequence length="141" mass="15486">MTAFANITINDGLATPVARTFTARRIDGGVAKWQEIAGGIAVGFPTITASLREPLKNQKNGSRVYRGNLKVVYPVLEVVHASTYNGITPAPTKAYECVMNVEFTFPERSTQQDRKHARAFMANALAQVDLKALIEDLNMVF</sequence>
<dbReference type="SUPFAM" id="SSF55405">
    <property type="entry name" value="RNA bacteriophage capsid protein"/>
    <property type="match status" value="1"/>
</dbReference>
<evidence type="ECO:0000256" key="3">
    <source>
        <dbReference type="ARBA" id="ARBA00022844"/>
    </source>
</evidence>
<evidence type="ECO:0000313" key="4">
    <source>
        <dbReference type="EMBL" id="DAD52372.1"/>
    </source>
</evidence>
<protein>
    <submittedName>
        <fullName evidence="4">Coat protein</fullName>
    </submittedName>
</protein>
<evidence type="ECO:0000256" key="2">
    <source>
        <dbReference type="ARBA" id="ARBA00022561"/>
    </source>
</evidence>
<name>A0A8S5L4L6_9VIRU</name>
<evidence type="ECO:0000313" key="5">
    <source>
        <dbReference type="Proteomes" id="UP000679899"/>
    </source>
</evidence>
<evidence type="ECO:0000256" key="1">
    <source>
        <dbReference type="ARBA" id="ARBA00004328"/>
    </source>
</evidence>
<dbReference type="Gene3D" id="3.30.380.10">
    <property type="entry name" value="MS2 Viral Coat Protein"/>
    <property type="match status" value="1"/>
</dbReference>
<dbReference type="EMBL" id="BK014085">
    <property type="protein sequence ID" value="DAD52372.1"/>
    <property type="molecule type" value="Genomic_RNA"/>
</dbReference>
<keyword evidence="5" id="KW-1185">Reference proteome</keyword>
<dbReference type="GeneID" id="80398697"/>
<accession>A0A8S5L4L6</accession>
<dbReference type="GO" id="GO:0019028">
    <property type="term" value="C:viral capsid"/>
    <property type="evidence" value="ECO:0007669"/>
    <property type="project" value="UniProtKB-KW"/>
</dbReference>
<dbReference type="KEGG" id="vg:80398697"/>
<gene>
    <name evidence="4" type="primary">SRR5466364_5_2</name>
</gene>
<keyword evidence="2 4" id="KW-0167">Capsid protein</keyword>